<feature type="transmembrane region" description="Helical" evidence="3">
    <location>
        <begin position="100"/>
        <end position="118"/>
    </location>
</feature>
<dbReference type="AlphaFoldDB" id="A0A7M1LEK8"/>
<reference evidence="5 6" key="1">
    <citation type="submission" date="2020-10" db="EMBL/GenBank/DDBJ databases">
        <title>Campylobacter and Helicobacter PacBio genomes.</title>
        <authorList>
            <person name="Lane C."/>
        </authorList>
    </citation>
    <scope>NUCLEOTIDE SEQUENCE [LARGE SCALE GENOMIC DNA]</scope>
    <source>
        <strain evidence="5 6">2016D-0077</strain>
    </source>
</reference>
<feature type="domain" description="Calcineurin-like phosphoesterase" evidence="4">
    <location>
        <begin position="137"/>
        <end position="298"/>
    </location>
</feature>
<sequence>MKFFIFFSVVFTLASLLSIYIYRSFKRRFLGSYKILGLFFIAIFIVVVTAILIEKESLTSYFFISLLNCAVAVLFMLFFTSIVFDILWIFYKKHKKWQNLAFLTLSFLYILASFYGGLKEPKITQTDVYIKNLQTPLKIALLGDIHLDKATNDNLLSSLISKVNSQNADAMLIVGDLFDIKADELKDTLKPLKDAKMPIFFVTGNHEFYYGAKELVSALKSHGVRVLENESVEFKGINIAGVHDITGLSFGYMMPDINKTLNMINPKIPTILMAHQPRFVSKNLTTDVDLYLSGHTHGGQVFPFGLFVWLQQGYVYGLKKAGDSQIYVTSGAGFWGMPMRFLAPSEVAILNLKGAK</sequence>
<dbReference type="SUPFAM" id="SSF56300">
    <property type="entry name" value="Metallo-dependent phosphatases"/>
    <property type="match status" value="1"/>
</dbReference>
<dbReference type="EMBL" id="CP063078">
    <property type="protein sequence ID" value="QOQ86880.1"/>
    <property type="molecule type" value="Genomic_DNA"/>
</dbReference>
<dbReference type="PANTHER" id="PTHR31302:SF31">
    <property type="entry name" value="PHOSPHODIESTERASE YAEI"/>
    <property type="match status" value="1"/>
</dbReference>
<evidence type="ECO:0000256" key="1">
    <source>
        <dbReference type="ARBA" id="ARBA00022723"/>
    </source>
</evidence>
<keyword evidence="3" id="KW-0472">Membrane</keyword>
<evidence type="ECO:0000256" key="3">
    <source>
        <dbReference type="SAM" id="Phobius"/>
    </source>
</evidence>
<proteinExistence type="predicted"/>
<dbReference type="RefSeq" id="WP_025803754.1">
    <property type="nucleotide sequence ID" value="NZ_CP053842.1"/>
</dbReference>
<dbReference type="CDD" id="cd07385">
    <property type="entry name" value="MPP_YkuE_C"/>
    <property type="match status" value="1"/>
</dbReference>
<dbReference type="InterPro" id="IPR029052">
    <property type="entry name" value="Metallo-depent_PP-like"/>
</dbReference>
<dbReference type="OrthoDB" id="9780884at2"/>
<feature type="transmembrane region" description="Helical" evidence="3">
    <location>
        <begin position="35"/>
        <end position="53"/>
    </location>
</feature>
<dbReference type="GO" id="GO:0016020">
    <property type="term" value="C:membrane"/>
    <property type="evidence" value="ECO:0007669"/>
    <property type="project" value="GOC"/>
</dbReference>
<keyword evidence="3" id="KW-1133">Transmembrane helix</keyword>
<protein>
    <submittedName>
        <fullName evidence="5">Metallophosphoesterase</fullName>
    </submittedName>
</protein>
<keyword evidence="3" id="KW-0812">Transmembrane</keyword>
<feature type="transmembrane region" description="Helical" evidence="3">
    <location>
        <begin position="59"/>
        <end position="88"/>
    </location>
</feature>
<dbReference type="GO" id="GO:0008758">
    <property type="term" value="F:UDP-2,3-diacylglucosamine hydrolase activity"/>
    <property type="evidence" value="ECO:0007669"/>
    <property type="project" value="TreeGrafter"/>
</dbReference>
<dbReference type="Pfam" id="PF00149">
    <property type="entry name" value="Metallophos"/>
    <property type="match status" value="1"/>
</dbReference>
<dbReference type="GO" id="GO:0046872">
    <property type="term" value="F:metal ion binding"/>
    <property type="evidence" value="ECO:0007669"/>
    <property type="project" value="UniProtKB-KW"/>
</dbReference>
<dbReference type="PANTHER" id="PTHR31302">
    <property type="entry name" value="TRANSMEMBRANE PROTEIN WITH METALLOPHOSPHOESTERASE DOMAIN-RELATED"/>
    <property type="match status" value="1"/>
</dbReference>
<dbReference type="Proteomes" id="UP000594749">
    <property type="component" value="Chromosome"/>
</dbReference>
<organism evidence="5 6">
    <name type="scientific">Campylobacter corcagiensis</name>
    <dbReference type="NCBI Taxonomy" id="1448857"/>
    <lineage>
        <taxon>Bacteria</taxon>
        <taxon>Pseudomonadati</taxon>
        <taxon>Campylobacterota</taxon>
        <taxon>Epsilonproteobacteria</taxon>
        <taxon>Campylobacterales</taxon>
        <taxon>Campylobacteraceae</taxon>
        <taxon>Campylobacter</taxon>
    </lineage>
</organism>
<dbReference type="GO" id="GO:0009245">
    <property type="term" value="P:lipid A biosynthetic process"/>
    <property type="evidence" value="ECO:0007669"/>
    <property type="project" value="TreeGrafter"/>
</dbReference>
<dbReference type="InterPro" id="IPR004843">
    <property type="entry name" value="Calcineurin-like_PHP"/>
</dbReference>
<keyword evidence="1" id="KW-0479">Metal-binding</keyword>
<keyword evidence="2" id="KW-0378">Hydrolase</keyword>
<dbReference type="Gene3D" id="3.60.21.10">
    <property type="match status" value="1"/>
</dbReference>
<name>A0A7M1LEK8_9BACT</name>
<evidence type="ECO:0000313" key="5">
    <source>
        <dbReference type="EMBL" id="QOQ86880.1"/>
    </source>
</evidence>
<evidence type="ECO:0000313" key="6">
    <source>
        <dbReference type="Proteomes" id="UP000594749"/>
    </source>
</evidence>
<gene>
    <name evidence="5" type="ORF">IMC76_06595</name>
</gene>
<evidence type="ECO:0000256" key="2">
    <source>
        <dbReference type="ARBA" id="ARBA00022801"/>
    </source>
</evidence>
<feature type="transmembrane region" description="Helical" evidence="3">
    <location>
        <begin position="6"/>
        <end position="23"/>
    </location>
</feature>
<keyword evidence="6" id="KW-1185">Reference proteome</keyword>
<accession>A0A7M1LEK8</accession>
<dbReference type="InterPro" id="IPR051158">
    <property type="entry name" value="Metallophosphoesterase_sf"/>
</dbReference>
<evidence type="ECO:0000259" key="4">
    <source>
        <dbReference type="Pfam" id="PF00149"/>
    </source>
</evidence>